<dbReference type="GO" id="GO:0005737">
    <property type="term" value="C:cytoplasm"/>
    <property type="evidence" value="ECO:0007669"/>
    <property type="project" value="TreeGrafter"/>
</dbReference>
<keyword evidence="2" id="KW-0863">Zinc-finger</keyword>
<dbReference type="GO" id="GO:0008270">
    <property type="term" value="F:zinc ion binding"/>
    <property type="evidence" value="ECO:0007669"/>
    <property type="project" value="UniProtKB-KW"/>
</dbReference>
<dbReference type="Pfam" id="PF25327">
    <property type="entry name" value="UBL_ZFAND1"/>
    <property type="match status" value="1"/>
</dbReference>
<keyword evidence="6" id="KW-1185">Reference proteome</keyword>
<gene>
    <name evidence="5" type="ORF">C0Q70_19035</name>
</gene>
<keyword evidence="1" id="KW-0479">Metal-binding</keyword>
<dbReference type="SMART" id="SM00154">
    <property type="entry name" value="ZnF_AN1"/>
    <property type="match status" value="1"/>
</dbReference>
<accession>A0A2T7NI98</accession>
<organism evidence="5 6">
    <name type="scientific">Pomacea canaliculata</name>
    <name type="common">Golden apple snail</name>
    <dbReference type="NCBI Taxonomy" id="400727"/>
    <lineage>
        <taxon>Eukaryota</taxon>
        <taxon>Metazoa</taxon>
        <taxon>Spiralia</taxon>
        <taxon>Lophotrochozoa</taxon>
        <taxon>Mollusca</taxon>
        <taxon>Gastropoda</taxon>
        <taxon>Caenogastropoda</taxon>
        <taxon>Architaenioglossa</taxon>
        <taxon>Ampullarioidea</taxon>
        <taxon>Ampullariidae</taxon>
        <taxon>Pomacea</taxon>
    </lineage>
</organism>
<dbReference type="Pfam" id="PF01428">
    <property type="entry name" value="zf-AN1"/>
    <property type="match status" value="1"/>
</dbReference>
<dbReference type="InterPro" id="IPR035896">
    <property type="entry name" value="AN1-like_Znf"/>
</dbReference>
<dbReference type="InterPro" id="IPR000058">
    <property type="entry name" value="Znf_AN1"/>
</dbReference>
<evidence type="ECO:0000256" key="1">
    <source>
        <dbReference type="ARBA" id="ARBA00022723"/>
    </source>
</evidence>
<dbReference type="EMBL" id="PZQS01000012">
    <property type="protein sequence ID" value="PVD20872.1"/>
    <property type="molecule type" value="Genomic_DNA"/>
</dbReference>
<evidence type="ECO:0000256" key="2">
    <source>
        <dbReference type="ARBA" id="ARBA00022771"/>
    </source>
</evidence>
<dbReference type="Proteomes" id="UP000245119">
    <property type="component" value="Linkage Group LG12"/>
</dbReference>
<evidence type="ECO:0000313" key="6">
    <source>
        <dbReference type="Proteomes" id="UP000245119"/>
    </source>
</evidence>
<sequence>MDTIADRSTREELIGVGKAVLLNKIAKLRNGRAGKDCLKHQSKVSHDCSKSLLVSSSGQYTGCPAYNCNLPGCPKRELVPVLCEHCHLNFCLSHRHQQDHICSQIKKELDSTATAPQRVSQILGQCKGQKKSFKTARSREMAAKVALMKLKAQANGDCSIPETERVFFLVFMPLSHGHPPKALFFSKRWTVGRITDLIADKAGITNLNNTSSNMKLRLFIQDNGKVLSSDQVLADLLDGDQGVFNGGSLIMETVPADLLVLPDTHLYDSGQK</sequence>
<dbReference type="SUPFAM" id="SSF118310">
    <property type="entry name" value="AN1-like Zinc finger"/>
    <property type="match status" value="1"/>
</dbReference>
<feature type="domain" description="AN1-type" evidence="4">
    <location>
        <begin position="68"/>
        <end position="107"/>
    </location>
</feature>
<dbReference type="PANTHER" id="PTHR14677:SF37">
    <property type="entry name" value="AN1-TYPE ZINC FINGER PROTEIN 1"/>
    <property type="match status" value="1"/>
</dbReference>
<evidence type="ECO:0000259" key="4">
    <source>
        <dbReference type="SMART" id="SM00154"/>
    </source>
</evidence>
<reference evidence="5 6" key="1">
    <citation type="submission" date="2018-04" db="EMBL/GenBank/DDBJ databases">
        <title>The genome of golden apple snail Pomacea canaliculata provides insight into stress tolerance and invasive adaptation.</title>
        <authorList>
            <person name="Liu C."/>
            <person name="Liu B."/>
            <person name="Ren Y."/>
            <person name="Zhang Y."/>
            <person name="Wang H."/>
            <person name="Li S."/>
            <person name="Jiang F."/>
            <person name="Yin L."/>
            <person name="Zhang G."/>
            <person name="Qian W."/>
            <person name="Fan W."/>
        </authorList>
    </citation>
    <scope>NUCLEOTIDE SEQUENCE [LARGE SCALE GENOMIC DNA]</scope>
    <source>
        <strain evidence="5">SZHN2017</strain>
        <tissue evidence="5">Muscle</tissue>
    </source>
</reference>
<comment type="caution">
    <text evidence="5">The sequence shown here is derived from an EMBL/GenBank/DDBJ whole genome shotgun (WGS) entry which is preliminary data.</text>
</comment>
<name>A0A2T7NI98_POMCA</name>
<dbReference type="STRING" id="400727.A0A2T7NI98"/>
<dbReference type="Gene3D" id="4.10.1110.10">
    <property type="entry name" value="AN1-like Zinc finger"/>
    <property type="match status" value="1"/>
</dbReference>
<evidence type="ECO:0000313" key="5">
    <source>
        <dbReference type="EMBL" id="PVD20872.1"/>
    </source>
</evidence>
<dbReference type="PANTHER" id="PTHR14677">
    <property type="entry name" value="ARSENITE INDUCUBLE RNA ASSOCIATED PROTEIN AIP-1-RELATED"/>
    <property type="match status" value="1"/>
</dbReference>
<protein>
    <recommendedName>
        <fullName evidence="4">AN1-type domain-containing protein</fullName>
    </recommendedName>
</protein>
<dbReference type="InterPro" id="IPR057358">
    <property type="entry name" value="UBL_ZFAND1-like"/>
</dbReference>
<evidence type="ECO:0000256" key="3">
    <source>
        <dbReference type="ARBA" id="ARBA00022833"/>
    </source>
</evidence>
<keyword evidence="3" id="KW-0862">Zinc</keyword>
<dbReference type="AlphaFoldDB" id="A0A2T7NI98"/>
<proteinExistence type="predicted"/>